<reference evidence="2" key="1">
    <citation type="submission" date="2018-06" db="EMBL/GenBank/DDBJ databases">
        <title>Complete genome of Pseudomonas insecticola strain QZS01.</title>
        <authorList>
            <person name="Wang J."/>
            <person name="Su Q."/>
        </authorList>
    </citation>
    <scope>NUCLEOTIDE SEQUENCE [LARGE SCALE GENOMIC DNA]</scope>
    <source>
        <strain evidence="2">QZS01</strain>
    </source>
</reference>
<dbReference type="EMBL" id="CP029822">
    <property type="protein sequence ID" value="AZS50688.1"/>
    <property type="molecule type" value="Genomic_DNA"/>
</dbReference>
<evidence type="ECO:0000313" key="2">
    <source>
        <dbReference type="Proteomes" id="UP000273143"/>
    </source>
</evidence>
<evidence type="ECO:0000313" key="1">
    <source>
        <dbReference type="EMBL" id="AZS50688.1"/>
    </source>
</evidence>
<dbReference type="Proteomes" id="UP000273143">
    <property type="component" value="Chromosome"/>
</dbReference>
<proteinExistence type="predicted"/>
<gene>
    <name evidence="1" type="ORF">DM558_07800</name>
</gene>
<organism evidence="1 2">
    <name type="scientific">Entomomonas moraniae</name>
    <dbReference type="NCBI Taxonomy" id="2213226"/>
    <lineage>
        <taxon>Bacteria</taxon>
        <taxon>Pseudomonadati</taxon>
        <taxon>Pseudomonadota</taxon>
        <taxon>Gammaproteobacteria</taxon>
        <taxon>Pseudomonadales</taxon>
        <taxon>Pseudomonadaceae</taxon>
        <taxon>Entomomonas</taxon>
    </lineage>
</organism>
<dbReference type="RefSeq" id="WP_127163230.1">
    <property type="nucleotide sequence ID" value="NZ_CP029822.1"/>
</dbReference>
<accession>A0A3S9XEH0</accession>
<keyword evidence="2" id="KW-1185">Reference proteome</keyword>
<dbReference type="AlphaFoldDB" id="A0A3S9XEH0"/>
<protein>
    <submittedName>
        <fullName evidence="1">Uncharacterized protein</fullName>
    </submittedName>
</protein>
<dbReference type="KEGG" id="emo:DM558_07800"/>
<name>A0A3S9XEH0_9GAMM</name>
<sequence>MQINLAAAENMTANELFSAIQLLDNSHLGEVLPILLNKIDDIIAENHELKKELEDKSVLKDMADEVDDLRDRLDQISRLADY</sequence>